<dbReference type="Proteomes" id="UP001190640">
    <property type="component" value="Chromosome 2"/>
</dbReference>
<dbReference type="GO" id="GO:0035770">
    <property type="term" value="C:ribonucleoprotein granule"/>
    <property type="evidence" value="ECO:0007669"/>
    <property type="project" value="TreeGrafter"/>
</dbReference>
<dbReference type="GeneID" id="129323937"/>
<dbReference type="InterPro" id="IPR050870">
    <property type="entry name" value="FAST_kinase"/>
</dbReference>
<dbReference type="PANTHER" id="PTHR21228">
    <property type="entry name" value="FAST LEU-RICH DOMAIN-CONTAINING"/>
    <property type="match status" value="1"/>
</dbReference>
<protein>
    <submittedName>
        <fullName evidence="5">FAST kinase domain-containing protein 1, mitochondrial</fullName>
    </submittedName>
</protein>
<keyword evidence="2" id="KW-0496">Mitochondrion</keyword>
<dbReference type="PROSITE" id="PS51286">
    <property type="entry name" value="RAP"/>
    <property type="match status" value="1"/>
</dbReference>
<evidence type="ECO:0000259" key="3">
    <source>
        <dbReference type="PROSITE" id="PS51286"/>
    </source>
</evidence>
<dbReference type="InterPro" id="IPR010622">
    <property type="entry name" value="FAST_Leu-rich"/>
</dbReference>
<dbReference type="InterPro" id="IPR013579">
    <property type="entry name" value="FAST_2"/>
</dbReference>
<reference evidence="5" key="1">
    <citation type="submission" date="2025-08" db="UniProtKB">
        <authorList>
            <consortium name="RefSeq"/>
        </authorList>
    </citation>
    <scope>IDENTIFICATION</scope>
    <source>
        <tissue evidence="5">Blood</tissue>
    </source>
</reference>
<sequence length="830" mass="96357">MFFLRRFLFSPRRCHFRKWSSDLFFSQLNKCTNEDQVFDLVGKNKTKLSEKHVETTFDILWQFQKKKPEILRNTNYLRDHPHFLILRILAENKIEYMNNEALVNTLYNLLRFGVDAHDSVVEEMVMEGWRRLDNLNMPELSKFALCLYEQQMYHSPLMGQIAEIVNKNLATMQDMRGFSVLTVSISGVISQSFRDRLVERAEFLLDTVDPIPVNHARRFIQFLRNVKLSHRPLLHKCNKIFLQNVSQLDLDNTAIILGFYQVLQFNNREFRLAAKQKLTEMMDDCTSPSRFTRLFAALAPMAGPDVREQLIEAAVLMADEFDHHQVLAVIETMSEMECRSSQLIQKISFLLHKYLDLYKPTELARLTQSLVFLRCPHPDLYSKLQRLLIDCLKVNVIPADISMLIRTLSMLPSSYMDEVIVSRIDAIAHQCSLSDLSSFATAIIKWVRRDQSSRQSPSGLYGTLLQKVNNCAYQRLQKANDLDLLLEEMRYVSGEWLEEMLLEDAIAVFQRLMDQITWTNVLEFSYFLTKTSYLCTPLLDRIAAVTLQHSDKIYNSGTYSLILPFTILNYDPPQSEEFFKTCIGHFSTHLGSFEPHVLVLLGFALAVAQYFPENLAAAIFNVDFLAKLDAQLEALPATFNRRVRLRLMELNRAVCLECPEFQVPWFHERYCQQLQQRSGSGLSALQRQIHRLLGEILGGSHFAKASVLTPYYYKIDFECILDRNKKPLPYVEQNVVVAELERVRWGHDGQFVGKKGLPPGAQRIAVEFLESKAFCKNSPHLRGETAMKKRHLEILGYQVVQIPHFEWNSMELSSKNAWMDYLKKKIFEEV</sequence>
<evidence type="ECO:0000256" key="2">
    <source>
        <dbReference type="ARBA" id="ARBA00023128"/>
    </source>
</evidence>
<name>A0AA97IWA8_EUBMA</name>
<dbReference type="PANTHER" id="PTHR21228:SF29">
    <property type="entry name" value="FAST KINASE DOMAIN-CONTAINING PROTEIN 1, MITOCHONDRIAL"/>
    <property type="match status" value="1"/>
</dbReference>
<dbReference type="GO" id="GO:0000963">
    <property type="term" value="P:mitochondrial RNA processing"/>
    <property type="evidence" value="ECO:0007669"/>
    <property type="project" value="TreeGrafter"/>
</dbReference>
<dbReference type="Pfam" id="PF08373">
    <property type="entry name" value="RAP"/>
    <property type="match status" value="1"/>
</dbReference>
<dbReference type="SMART" id="SM00952">
    <property type="entry name" value="RAP"/>
    <property type="match status" value="1"/>
</dbReference>
<organism evidence="4 5">
    <name type="scientific">Eublepharis macularius</name>
    <name type="common">Leopard gecko</name>
    <name type="synonym">Cyrtodactylus macularius</name>
    <dbReference type="NCBI Taxonomy" id="481883"/>
    <lineage>
        <taxon>Eukaryota</taxon>
        <taxon>Metazoa</taxon>
        <taxon>Chordata</taxon>
        <taxon>Craniata</taxon>
        <taxon>Vertebrata</taxon>
        <taxon>Euteleostomi</taxon>
        <taxon>Lepidosauria</taxon>
        <taxon>Squamata</taxon>
        <taxon>Bifurcata</taxon>
        <taxon>Gekkota</taxon>
        <taxon>Eublepharidae</taxon>
        <taxon>Eublepharinae</taxon>
        <taxon>Eublepharis</taxon>
    </lineage>
</organism>
<accession>A0AA97IWA8</accession>
<proteinExistence type="predicted"/>
<dbReference type="GO" id="GO:0016301">
    <property type="term" value="F:kinase activity"/>
    <property type="evidence" value="ECO:0007669"/>
    <property type="project" value="UniProtKB-KW"/>
</dbReference>
<dbReference type="GO" id="GO:0005759">
    <property type="term" value="C:mitochondrial matrix"/>
    <property type="evidence" value="ECO:0007669"/>
    <property type="project" value="TreeGrafter"/>
</dbReference>
<evidence type="ECO:0000313" key="5">
    <source>
        <dbReference type="RefSeq" id="XP_054826784.1"/>
    </source>
</evidence>
<dbReference type="AlphaFoldDB" id="A0AA97IWA8"/>
<feature type="domain" description="RAP" evidence="3">
    <location>
        <begin position="764"/>
        <end position="824"/>
    </location>
</feature>
<keyword evidence="5" id="KW-0418">Kinase</keyword>
<gene>
    <name evidence="5" type="primary">FASTKD1</name>
</gene>
<evidence type="ECO:0000256" key="1">
    <source>
        <dbReference type="ARBA" id="ARBA00004173"/>
    </source>
</evidence>
<dbReference type="GO" id="GO:0044528">
    <property type="term" value="P:regulation of mitochondrial mRNA stability"/>
    <property type="evidence" value="ECO:0007669"/>
    <property type="project" value="InterPro"/>
</dbReference>
<comment type="subcellular location">
    <subcellularLocation>
        <location evidence="1">Mitochondrion</location>
    </subcellularLocation>
</comment>
<dbReference type="Pfam" id="PF08368">
    <property type="entry name" value="FAST_2"/>
    <property type="match status" value="1"/>
</dbReference>
<evidence type="ECO:0000313" key="4">
    <source>
        <dbReference type="Proteomes" id="UP001190640"/>
    </source>
</evidence>
<dbReference type="RefSeq" id="XP_054826784.1">
    <property type="nucleotide sequence ID" value="XM_054970809.1"/>
</dbReference>
<dbReference type="CTD" id="79675"/>
<keyword evidence="4" id="KW-1185">Reference proteome</keyword>
<dbReference type="GO" id="GO:0003723">
    <property type="term" value="F:RNA binding"/>
    <property type="evidence" value="ECO:0007669"/>
    <property type="project" value="TreeGrafter"/>
</dbReference>
<dbReference type="KEGG" id="emc:129323937"/>
<dbReference type="Pfam" id="PF06743">
    <property type="entry name" value="FAST_1"/>
    <property type="match status" value="1"/>
</dbReference>
<keyword evidence="5" id="KW-0808">Transferase</keyword>
<dbReference type="InterPro" id="IPR013584">
    <property type="entry name" value="RAP"/>
</dbReference>